<accession>A0A645DYF4</accession>
<dbReference type="AlphaFoldDB" id="A0A645DYF4"/>
<gene>
    <name evidence="1" type="ORF">SDC9_140763</name>
</gene>
<sequence>MRERKNGKREFILLLKQDAHTAAVQDEEKDNAYEILCAGMDVPK</sequence>
<dbReference type="EMBL" id="VSSQ01040392">
    <property type="protein sequence ID" value="MPM93623.1"/>
    <property type="molecule type" value="Genomic_DNA"/>
</dbReference>
<name>A0A645DYF4_9ZZZZ</name>
<evidence type="ECO:0000313" key="1">
    <source>
        <dbReference type="EMBL" id="MPM93623.1"/>
    </source>
</evidence>
<reference evidence="1" key="1">
    <citation type="submission" date="2019-08" db="EMBL/GenBank/DDBJ databases">
        <authorList>
            <person name="Kucharzyk K."/>
            <person name="Murdoch R.W."/>
            <person name="Higgins S."/>
            <person name="Loffler F."/>
        </authorList>
    </citation>
    <scope>NUCLEOTIDE SEQUENCE</scope>
</reference>
<protein>
    <submittedName>
        <fullName evidence="1">Uncharacterized protein</fullName>
    </submittedName>
</protein>
<comment type="caution">
    <text evidence="1">The sequence shown here is derived from an EMBL/GenBank/DDBJ whole genome shotgun (WGS) entry which is preliminary data.</text>
</comment>
<organism evidence="1">
    <name type="scientific">bioreactor metagenome</name>
    <dbReference type="NCBI Taxonomy" id="1076179"/>
    <lineage>
        <taxon>unclassified sequences</taxon>
        <taxon>metagenomes</taxon>
        <taxon>ecological metagenomes</taxon>
    </lineage>
</organism>
<proteinExistence type="predicted"/>